<dbReference type="Pfam" id="PF00005">
    <property type="entry name" value="ABC_tran"/>
    <property type="match status" value="1"/>
</dbReference>
<dbReference type="PROSITE" id="PS50929">
    <property type="entry name" value="ABC_TM1F"/>
    <property type="match status" value="1"/>
</dbReference>
<evidence type="ECO:0000259" key="8">
    <source>
        <dbReference type="PROSITE" id="PS50893"/>
    </source>
</evidence>
<sequence length="576" mass="60498">MKHILWLLAFARPATKRLSLSVLARLVGHILGAAQFALPAWAIGMFATGAAAGAGFVVLIAAIFVVITAAKAGLRYIEQLYGHLAAFSLMGEMRVWLIDRLIPQAPAVTDGAGAARIQSTAVRDVDRVEVFFAHTIAPAITAVLIPIGAFVTARIMAGPLPALVLALVLLVGIIVPITGVKRGAESARQVAHLRSDTAQFVADSVRLREEIIAAEAVAARLERARQADRQLATALLTLGRRAGIRSGVNSLRIWVGTLLVLLTALASGANLPGGLAAAALVAGTAASLDTVERLAGSLPAGLEATRRIRELASGKPVVTEPESSREPDRLTAARVSVPALAVDNVSFTYPGRSEPVIDGLSLDVPSGAMIGIAGASGSGKSTLARLLQRHFDVQAGEIRVADVPLPALGSTAVAQRVIVADQTPFLLDASVAENLRLAAPDAEDSELQMLLDLVALDRGLTDALGRRGERLSGGQRQRLALARTLLRGRRAPGGLAGCVLVLDEATSHQDPLTQARLMTSLRTLGITMVVIAHRLETLREADRIHVMERGRIVESGNWHELSAGDGAFRKLLDAGA</sequence>
<name>A0A7J5B8R6_9MICO</name>
<feature type="domain" description="ABC transmembrane type-1" evidence="9">
    <location>
        <begin position="20"/>
        <end position="287"/>
    </location>
</feature>
<dbReference type="InterPro" id="IPR039421">
    <property type="entry name" value="Type_1_exporter"/>
</dbReference>
<organism evidence="10 11">
    <name type="scientific">Gulosibacter chungangensis</name>
    <dbReference type="NCBI Taxonomy" id="979746"/>
    <lineage>
        <taxon>Bacteria</taxon>
        <taxon>Bacillati</taxon>
        <taxon>Actinomycetota</taxon>
        <taxon>Actinomycetes</taxon>
        <taxon>Micrococcales</taxon>
        <taxon>Microbacteriaceae</taxon>
        <taxon>Gulosibacter</taxon>
    </lineage>
</organism>
<dbReference type="PANTHER" id="PTHR43394">
    <property type="entry name" value="ATP-DEPENDENT PERMEASE MDL1, MITOCHONDRIAL"/>
    <property type="match status" value="1"/>
</dbReference>
<feature type="domain" description="ABC transporter" evidence="8">
    <location>
        <begin position="340"/>
        <end position="574"/>
    </location>
</feature>
<proteinExistence type="predicted"/>
<comment type="caution">
    <text evidence="10">The sequence shown here is derived from an EMBL/GenBank/DDBJ whole genome shotgun (WGS) entry which is preliminary data.</text>
</comment>
<comment type="subcellular location">
    <subcellularLocation>
        <location evidence="1">Cell membrane</location>
        <topology evidence="1">Multi-pass membrane protein</topology>
    </subcellularLocation>
</comment>
<dbReference type="GO" id="GO:0005524">
    <property type="term" value="F:ATP binding"/>
    <property type="evidence" value="ECO:0007669"/>
    <property type="project" value="UniProtKB-KW"/>
</dbReference>
<keyword evidence="3" id="KW-0547">Nucleotide-binding</keyword>
<dbReference type="InterPro" id="IPR003439">
    <property type="entry name" value="ABC_transporter-like_ATP-bd"/>
</dbReference>
<dbReference type="SMART" id="SM00382">
    <property type="entry name" value="AAA"/>
    <property type="match status" value="1"/>
</dbReference>
<evidence type="ECO:0000256" key="5">
    <source>
        <dbReference type="ARBA" id="ARBA00022989"/>
    </source>
</evidence>
<evidence type="ECO:0000256" key="4">
    <source>
        <dbReference type="ARBA" id="ARBA00022840"/>
    </source>
</evidence>
<evidence type="ECO:0000256" key="7">
    <source>
        <dbReference type="SAM" id="Phobius"/>
    </source>
</evidence>
<evidence type="ECO:0000256" key="2">
    <source>
        <dbReference type="ARBA" id="ARBA00022692"/>
    </source>
</evidence>
<dbReference type="RefSeq" id="WP_158053235.1">
    <property type="nucleotide sequence ID" value="NZ_WBKB01000010.1"/>
</dbReference>
<dbReference type="GO" id="GO:0016887">
    <property type="term" value="F:ATP hydrolysis activity"/>
    <property type="evidence" value="ECO:0007669"/>
    <property type="project" value="InterPro"/>
</dbReference>
<dbReference type="Gene3D" id="1.20.1560.10">
    <property type="entry name" value="ABC transporter type 1, transmembrane domain"/>
    <property type="match status" value="1"/>
</dbReference>
<evidence type="ECO:0000313" key="10">
    <source>
        <dbReference type="EMBL" id="KAB1641198.1"/>
    </source>
</evidence>
<dbReference type="InterPro" id="IPR011527">
    <property type="entry name" value="ABC1_TM_dom"/>
</dbReference>
<keyword evidence="5 7" id="KW-1133">Transmembrane helix</keyword>
<reference evidence="10 11" key="1">
    <citation type="submission" date="2019-09" db="EMBL/GenBank/DDBJ databases">
        <title>Phylogeny of genus Pseudoclavibacter and closely related genus.</title>
        <authorList>
            <person name="Li Y."/>
        </authorList>
    </citation>
    <scope>NUCLEOTIDE SEQUENCE [LARGE SCALE GENOMIC DNA]</scope>
    <source>
        <strain evidence="10 11">KCTC 13959</strain>
    </source>
</reference>
<keyword evidence="2 7" id="KW-0812">Transmembrane</keyword>
<dbReference type="PROSITE" id="PS00211">
    <property type="entry name" value="ABC_TRANSPORTER_1"/>
    <property type="match status" value="1"/>
</dbReference>
<dbReference type="OrthoDB" id="9762778at2"/>
<keyword evidence="6 7" id="KW-0472">Membrane</keyword>
<dbReference type="GO" id="GO:0015421">
    <property type="term" value="F:ABC-type oligopeptide transporter activity"/>
    <property type="evidence" value="ECO:0007669"/>
    <property type="project" value="TreeGrafter"/>
</dbReference>
<dbReference type="Gene3D" id="3.40.50.300">
    <property type="entry name" value="P-loop containing nucleotide triphosphate hydrolases"/>
    <property type="match status" value="1"/>
</dbReference>
<dbReference type="CDD" id="cd03228">
    <property type="entry name" value="ABCC_MRP_Like"/>
    <property type="match status" value="1"/>
</dbReference>
<dbReference type="SUPFAM" id="SSF90123">
    <property type="entry name" value="ABC transporter transmembrane region"/>
    <property type="match status" value="1"/>
</dbReference>
<evidence type="ECO:0000313" key="11">
    <source>
        <dbReference type="Proteomes" id="UP000433493"/>
    </source>
</evidence>
<dbReference type="GO" id="GO:0005886">
    <property type="term" value="C:plasma membrane"/>
    <property type="evidence" value="ECO:0007669"/>
    <property type="project" value="UniProtKB-SubCell"/>
</dbReference>
<dbReference type="SUPFAM" id="SSF52540">
    <property type="entry name" value="P-loop containing nucleoside triphosphate hydrolases"/>
    <property type="match status" value="1"/>
</dbReference>
<evidence type="ECO:0000256" key="6">
    <source>
        <dbReference type="ARBA" id="ARBA00023136"/>
    </source>
</evidence>
<dbReference type="Proteomes" id="UP000433493">
    <property type="component" value="Unassembled WGS sequence"/>
</dbReference>
<evidence type="ECO:0000256" key="1">
    <source>
        <dbReference type="ARBA" id="ARBA00004651"/>
    </source>
</evidence>
<dbReference type="PANTHER" id="PTHR43394:SF1">
    <property type="entry name" value="ATP-BINDING CASSETTE SUB-FAMILY B MEMBER 10, MITOCHONDRIAL"/>
    <property type="match status" value="1"/>
</dbReference>
<dbReference type="InterPro" id="IPR036640">
    <property type="entry name" value="ABC1_TM_sf"/>
</dbReference>
<dbReference type="InterPro" id="IPR017871">
    <property type="entry name" value="ABC_transporter-like_CS"/>
</dbReference>
<evidence type="ECO:0000259" key="9">
    <source>
        <dbReference type="PROSITE" id="PS50929"/>
    </source>
</evidence>
<feature type="transmembrane region" description="Helical" evidence="7">
    <location>
        <begin position="160"/>
        <end position="179"/>
    </location>
</feature>
<dbReference type="InterPro" id="IPR027417">
    <property type="entry name" value="P-loop_NTPase"/>
</dbReference>
<dbReference type="EMBL" id="WBKB01000010">
    <property type="protein sequence ID" value="KAB1641198.1"/>
    <property type="molecule type" value="Genomic_DNA"/>
</dbReference>
<keyword evidence="11" id="KW-1185">Reference proteome</keyword>
<dbReference type="AlphaFoldDB" id="A0A7J5B8R6"/>
<keyword evidence="4 10" id="KW-0067">ATP-binding</keyword>
<dbReference type="InterPro" id="IPR003593">
    <property type="entry name" value="AAA+_ATPase"/>
</dbReference>
<evidence type="ECO:0000256" key="3">
    <source>
        <dbReference type="ARBA" id="ARBA00022741"/>
    </source>
</evidence>
<gene>
    <name evidence="10" type="ORF">F8O05_13285</name>
</gene>
<dbReference type="PROSITE" id="PS50893">
    <property type="entry name" value="ABC_TRANSPORTER_2"/>
    <property type="match status" value="1"/>
</dbReference>
<protein>
    <submittedName>
        <fullName evidence="10">ABC transporter ATP-binding protein</fullName>
    </submittedName>
</protein>
<feature type="transmembrane region" description="Helical" evidence="7">
    <location>
        <begin position="131"/>
        <end position="153"/>
    </location>
</feature>
<accession>A0A7J5B8R6</accession>
<feature type="transmembrane region" description="Helical" evidence="7">
    <location>
        <begin position="40"/>
        <end position="68"/>
    </location>
</feature>